<gene>
    <name evidence="1" type="ORF">LX83_004331</name>
</gene>
<protein>
    <recommendedName>
        <fullName evidence="3">DUF664 domain-containing protein</fullName>
    </recommendedName>
</protein>
<organism evidence="1 2">
    <name type="scientific">Goodfellowiella coeruleoviolacea</name>
    <dbReference type="NCBI Taxonomy" id="334858"/>
    <lineage>
        <taxon>Bacteria</taxon>
        <taxon>Bacillati</taxon>
        <taxon>Actinomycetota</taxon>
        <taxon>Actinomycetes</taxon>
        <taxon>Pseudonocardiales</taxon>
        <taxon>Pseudonocardiaceae</taxon>
        <taxon>Goodfellowiella</taxon>
    </lineage>
</organism>
<dbReference type="SUPFAM" id="SSF109854">
    <property type="entry name" value="DinB/YfiT-like putative metalloenzymes"/>
    <property type="match status" value="1"/>
</dbReference>
<dbReference type="InterPro" id="IPR007061">
    <property type="entry name" value="MST-like"/>
</dbReference>
<evidence type="ECO:0000313" key="2">
    <source>
        <dbReference type="Proteomes" id="UP001206128"/>
    </source>
</evidence>
<sequence length="157" mass="16999">MISRDQYCYYAGRALDGMIDIVARLGDDLANRTPAIPGANSPYALLNHCLGVVSYWSGQLVAGRSAPRDRDAEFTASGPVAPLLRRAREIGQQLQHDVAAAAPREPLRAQPRADFLGPARELDQGGALFHVYEELAQHHGQMEIIRDCILAGVPANG</sequence>
<dbReference type="Gene3D" id="1.20.120.450">
    <property type="entry name" value="dinb family like domain"/>
    <property type="match status" value="1"/>
</dbReference>
<accession>A0AAE3GJS8</accession>
<dbReference type="RefSeq" id="WP_253774367.1">
    <property type="nucleotide sequence ID" value="NZ_JAMTCK010000010.1"/>
</dbReference>
<reference evidence="1" key="1">
    <citation type="submission" date="2022-06" db="EMBL/GenBank/DDBJ databases">
        <title>Genomic Encyclopedia of Archaeal and Bacterial Type Strains, Phase II (KMG-II): from individual species to whole genera.</title>
        <authorList>
            <person name="Goeker M."/>
        </authorList>
    </citation>
    <scope>NUCLEOTIDE SEQUENCE</scope>
    <source>
        <strain evidence="1">DSM 43935</strain>
    </source>
</reference>
<proteinExistence type="predicted"/>
<name>A0AAE3GJS8_9PSEU</name>
<dbReference type="AlphaFoldDB" id="A0AAE3GJS8"/>
<dbReference type="Pfam" id="PF04978">
    <property type="entry name" value="MST"/>
    <property type="match status" value="1"/>
</dbReference>
<dbReference type="EMBL" id="JAMTCK010000010">
    <property type="protein sequence ID" value="MCP2167458.1"/>
    <property type="molecule type" value="Genomic_DNA"/>
</dbReference>
<dbReference type="Proteomes" id="UP001206128">
    <property type="component" value="Unassembled WGS sequence"/>
</dbReference>
<keyword evidence="2" id="KW-1185">Reference proteome</keyword>
<comment type="caution">
    <text evidence="1">The sequence shown here is derived from an EMBL/GenBank/DDBJ whole genome shotgun (WGS) entry which is preliminary data.</text>
</comment>
<evidence type="ECO:0008006" key="3">
    <source>
        <dbReference type="Google" id="ProtNLM"/>
    </source>
</evidence>
<evidence type="ECO:0000313" key="1">
    <source>
        <dbReference type="EMBL" id="MCP2167458.1"/>
    </source>
</evidence>
<dbReference type="InterPro" id="IPR034660">
    <property type="entry name" value="DinB/YfiT-like"/>
</dbReference>